<dbReference type="PANTHER" id="PTHR11592:SF44">
    <property type="entry name" value="GLUTATHIONE PEROXIDASE"/>
    <property type="match status" value="1"/>
</dbReference>
<evidence type="ECO:0000256" key="1">
    <source>
        <dbReference type="ARBA" id="ARBA00006926"/>
    </source>
</evidence>
<keyword evidence="6" id="KW-0732">Signal</keyword>
<dbReference type="KEGG" id="mbur:EQU24_08035"/>
<dbReference type="PANTHER" id="PTHR11592">
    <property type="entry name" value="GLUTATHIONE PEROXIDASE"/>
    <property type="match status" value="1"/>
</dbReference>
<keyword evidence="8" id="KW-1185">Reference proteome</keyword>
<dbReference type="SUPFAM" id="SSF52833">
    <property type="entry name" value="Thioredoxin-like"/>
    <property type="match status" value="1"/>
</dbReference>
<dbReference type="EMBL" id="CP035467">
    <property type="protein sequence ID" value="QCW82196.1"/>
    <property type="molecule type" value="Genomic_DNA"/>
</dbReference>
<dbReference type="AlphaFoldDB" id="A0A4P9URB7"/>
<feature type="signal peptide" evidence="6">
    <location>
        <begin position="1"/>
        <end position="20"/>
    </location>
</feature>
<dbReference type="GO" id="GO:0004601">
    <property type="term" value="F:peroxidase activity"/>
    <property type="evidence" value="ECO:0007669"/>
    <property type="project" value="UniProtKB-KW"/>
</dbReference>
<evidence type="ECO:0000256" key="6">
    <source>
        <dbReference type="SAM" id="SignalP"/>
    </source>
</evidence>
<dbReference type="PRINTS" id="PR01011">
    <property type="entry name" value="GLUTPROXDASE"/>
</dbReference>
<dbReference type="PIRSF" id="PIRSF000303">
    <property type="entry name" value="Glutathion_perox"/>
    <property type="match status" value="1"/>
</dbReference>
<evidence type="ECO:0000256" key="3">
    <source>
        <dbReference type="ARBA" id="ARBA00023002"/>
    </source>
</evidence>
<dbReference type="OrthoDB" id="9785502at2"/>
<evidence type="ECO:0000313" key="7">
    <source>
        <dbReference type="EMBL" id="QCW82196.1"/>
    </source>
</evidence>
<dbReference type="Proteomes" id="UP000305881">
    <property type="component" value="Chromosome"/>
</dbReference>
<proteinExistence type="inferred from homology"/>
<sequence length="180" mass="20444">MKTKFLLISLLFFITPVVWAEPCTELLNYKMTKLRSREQVDFCQAYQGKIILAVNTASNCGYTGQFKGLEALYQKYKDQGLVILGFPSNDFNQEFAEEAKTAKVCYINYGVTFPMFQTSKIKSPNANKFFQDLIESTGKAPEWNFYKYLISSNGKNISAFESSVTPEQLDAKIQALITTQ</sequence>
<dbReference type="InterPro" id="IPR000889">
    <property type="entry name" value="Glutathione_peroxidase"/>
</dbReference>
<keyword evidence="2 5" id="KW-0575">Peroxidase</keyword>
<evidence type="ECO:0000256" key="2">
    <source>
        <dbReference type="ARBA" id="ARBA00022559"/>
    </source>
</evidence>
<dbReference type="GO" id="GO:0034599">
    <property type="term" value="P:cellular response to oxidative stress"/>
    <property type="evidence" value="ECO:0007669"/>
    <property type="project" value="TreeGrafter"/>
</dbReference>
<dbReference type="RefSeq" id="WP_017839981.1">
    <property type="nucleotide sequence ID" value="NZ_CP035467.1"/>
</dbReference>
<reference evidence="8" key="1">
    <citation type="journal article" date="2019" name="J. Bacteriol.">
        <title>A Mutagenic Screen Identifies a TonB-Dependent Receptor Required for the Lanthanide Metal Switch in the Type I Methanotroph 'Methylotuvimicrobium buryatense' 5GB1C.</title>
        <authorList>
            <person name="Groom J.D."/>
            <person name="Ford S.M."/>
            <person name="Pesesky M.W."/>
            <person name="Lidstrom M.E."/>
        </authorList>
    </citation>
    <scope>NUCLEOTIDE SEQUENCE [LARGE SCALE GENOMIC DNA]</scope>
    <source>
        <strain evidence="8">5GB1C</strain>
    </source>
</reference>
<protein>
    <recommendedName>
        <fullName evidence="5">Glutathione peroxidase</fullName>
    </recommendedName>
</protein>
<name>A0A4P9URB7_METBY</name>
<feature type="active site" evidence="4">
    <location>
        <position position="60"/>
    </location>
</feature>
<dbReference type="STRING" id="675511.GCA_000341735_01418"/>
<feature type="chain" id="PRO_5020511227" description="Glutathione peroxidase" evidence="6">
    <location>
        <begin position="21"/>
        <end position="180"/>
    </location>
</feature>
<dbReference type="CDD" id="cd00340">
    <property type="entry name" value="GSH_Peroxidase"/>
    <property type="match status" value="1"/>
</dbReference>
<dbReference type="PROSITE" id="PS51355">
    <property type="entry name" value="GLUTATHIONE_PEROXID_3"/>
    <property type="match status" value="1"/>
</dbReference>
<evidence type="ECO:0000256" key="4">
    <source>
        <dbReference type="PIRSR" id="PIRSR000303-1"/>
    </source>
</evidence>
<evidence type="ECO:0000256" key="5">
    <source>
        <dbReference type="RuleBase" id="RU000499"/>
    </source>
</evidence>
<organism evidence="7 8">
    <name type="scientific">Methylotuvimicrobium buryatense</name>
    <name type="common">Methylomicrobium buryatense</name>
    <dbReference type="NCBI Taxonomy" id="95641"/>
    <lineage>
        <taxon>Bacteria</taxon>
        <taxon>Pseudomonadati</taxon>
        <taxon>Pseudomonadota</taxon>
        <taxon>Gammaproteobacteria</taxon>
        <taxon>Methylococcales</taxon>
        <taxon>Methylococcaceae</taxon>
        <taxon>Methylotuvimicrobium</taxon>
    </lineage>
</organism>
<dbReference type="Gene3D" id="3.40.30.10">
    <property type="entry name" value="Glutaredoxin"/>
    <property type="match status" value="1"/>
</dbReference>
<dbReference type="InterPro" id="IPR036249">
    <property type="entry name" value="Thioredoxin-like_sf"/>
</dbReference>
<evidence type="ECO:0000313" key="8">
    <source>
        <dbReference type="Proteomes" id="UP000305881"/>
    </source>
</evidence>
<keyword evidence="3 5" id="KW-0560">Oxidoreductase</keyword>
<gene>
    <name evidence="7" type="ORF">EQU24_08035</name>
</gene>
<dbReference type="Pfam" id="PF00255">
    <property type="entry name" value="GSHPx"/>
    <property type="match status" value="1"/>
</dbReference>
<comment type="similarity">
    <text evidence="1 5">Belongs to the glutathione peroxidase family.</text>
</comment>
<accession>A0A4P9URB7</accession>